<name>A0A124SEA8_CYNCS</name>
<dbReference type="Proteomes" id="UP000243975">
    <property type="component" value="Unassembled WGS sequence"/>
</dbReference>
<dbReference type="Pfam" id="PF00319">
    <property type="entry name" value="SRF-TF"/>
    <property type="match status" value="1"/>
</dbReference>
<evidence type="ECO:0000256" key="2">
    <source>
        <dbReference type="ARBA" id="ARBA00023015"/>
    </source>
</evidence>
<dbReference type="OMA" id="FTHSTYY"/>
<keyword evidence="4" id="KW-0804">Transcription</keyword>
<keyword evidence="3" id="KW-0238">DNA-binding</keyword>
<evidence type="ECO:0000256" key="3">
    <source>
        <dbReference type="ARBA" id="ARBA00023125"/>
    </source>
</evidence>
<dbReference type="InterPro" id="IPR002487">
    <property type="entry name" value="TF_Kbox"/>
</dbReference>
<evidence type="ECO:0000259" key="6">
    <source>
        <dbReference type="PROSITE" id="PS50066"/>
    </source>
</evidence>
<evidence type="ECO:0000256" key="1">
    <source>
        <dbReference type="ARBA" id="ARBA00004123"/>
    </source>
</evidence>
<accession>A0A124SEA8</accession>
<dbReference type="GO" id="GO:0000977">
    <property type="term" value="F:RNA polymerase II transcription regulatory region sequence-specific DNA binding"/>
    <property type="evidence" value="ECO:0007669"/>
    <property type="project" value="InterPro"/>
</dbReference>
<keyword evidence="9" id="KW-1185">Reference proteome</keyword>
<reference evidence="8 9" key="1">
    <citation type="journal article" date="2016" name="Sci. Rep.">
        <title>The genome sequence of the outbreeding globe artichoke constructed de novo incorporating a phase-aware low-pass sequencing strategy of F1 progeny.</title>
        <authorList>
            <person name="Scaglione D."/>
            <person name="Reyes-Chin-Wo S."/>
            <person name="Acquadro A."/>
            <person name="Froenicke L."/>
            <person name="Portis E."/>
            <person name="Beitel C."/>
            <person name="Tirone M."/>
            <person name="Mauro R."/>
            <person name="Lo Monaco A."/>
            <person name="Mauromicale G."/>
            <person name="Faccioli P."/>
            <person name="Cattivelli L."/>
            <person name="Rieseberg L."/>
            <person name="Michelmore R."/>
            <person name="Lanteri S."/>
        </authorList>
    </citation>
    <scope>NUCLEOTIDE SEQUENCE [LARGE SCALE GENOMIC DNA]</scope>
    <source>
        <strain evidence="8">2C</strain>
    </source>
</reference>
<evidence type="ECO:0000256" key="5">
    <source>
        <dbReference type="ARBA" id="ARBA00023242"/>
    </source>
</evidence>
<dbReference type="GO" id="GO:0005634">
    <property type="term" value="C:nucleus"/>
    <property type="evidence" value="ECO:0007669"/>
    <property type="project" value="UniProtKB-SubCell"/>
</dbReference>
<evidence type="ECO:0000313" key="8">
    <source>
        <dbReference type="EMBL" id="KVH99521.1"/>
    </source>
</evidence>
<dbReference type="PRINTS" id="PR00404">
    <property type="entry name" value="MADSDOMAIN"/>
</dbReference>
<dbReference type="PROSITE" id="PS00350">
    <property type="entry name" value="MADS_BOX_1"/>
    <property type="match status" value="1"/>
</dbReference>
<keyword evidence="5" id="KW-0539">Nucleus</keyword>
<feature type="domain" description="K-box" evidence="7">
    <location>
        <begin position="119"/>
        <end position="233"/>
    </location>
</feature>
<dbReference type="Gramene" id="KVH99521">
    <property type="protein sequence ID" value="KVH99521"/>
    <property type="gene ID" value="Ccrd_022244"/>
</dbReference>
<keyword evidence="2" id="KW-0805">Transcription regulation</keyword>
<dbReference type="AlphaFoldDB" id="A0A124SEA8"/>
<dbReference type="GO" id="GO:0046983">
    <property type="term" value="F:protein dimerization activity"/>
    <property type="evidence" value="ECO:0007669"/>
    <property type="project" value="InterPro"/>
</dbReference>
<dbReference type="EMBL" id="LEKV01003459">
    <property type="protein sequence ID" value="KVH99521.1"/>
    <property type="molecule type" value="Genomic_DNA"/>
</dbReference>
<comment type="subcellular location">
    <subcellularLocation>
        <location evidence="1">Nucleus</location>
    </subcellularLocation>
</comment>
<dbReference type="Pfam" id="PF01486">
    <property type="entry name" value="K-box"/>
    <property type="match status" value="1"/>
</dbReference>
<proteinExistence type="predicted"/>
<sequence>MGRGKIEVKRIENNTSRQVTFSKRRTGLLKKTHELSVLCDAQIGLIVFSSKGKLFEYTTHPLRLSGTPFWLSDYFLDTRKENLDGFPEFLLDLSKIFMAQIIDRYLKATGSRIPEHNNREQMHSELTRMKKETLNLQLSLQRYKGDDLSSAQLEELNQLEQQLEFSVQKVRARKLTNAAQIDHFNHKSLKWFTDDYISIFRSLLSLILKQLMGKQQEEINQQQAAAMTELKLVGQEHQLFEQFPFYGSEDQPNSVLQLAVNLPELQLHSYQYHLQPTQPNLQESTSAHHNIYGTCLLNLSCSSFLHPIFGTVKCRLISRFMIFRN</sequence>
<dbReference type="PROSITE" id="PS50066">
    <property type="entry name" value="MADS_BOX_2"/>
    <property type="match status" value="1"/>
</dbReference>
<dbReference type="PANTHER" id="PTHR48019">
    <property type="entry name" value="SERUM RESPONSE FACTOR HOMOLOG"/>
    <property type="match status" value="1"/>
</dbReference>
<dbReference type="InterPro" id="IPR050142">
    <property type="entry name" value="MADS-box/MEF2_TF"/>
</dbReference>
<protein>
    <submittedName>
        <fullName evidence="8">Transcription factor, K-box</fullName>
    </submittedName>
</protein>
<dbReference type="PROSITE" id="PS51297">
    <property type="entry name" value="K_BOX"/>
    <property type="match status" value="1"/>
</dbReference>
<organism evidence="8 9">
    <name type="scientific">Cynara cardunculus var. scolymus</name>
    <name type="common">Globe artichoke</name>
    <name type="synonym">Cynara scolymus</name>
    <dbReference type="NCBI Taxonomy" id="59895"/>
    <lineage>
        <taxon>Eukaryota</taxon>
        <taxon>Viridiplantae</taxon>
        <taxon>Streptophyta</taxon>
        <taxon>Embryophyta</taxon>
        <taxon>Tracheophyta</taxon>
        <taxon>Spermatophyta</taxon>
        <taxon>Magnoliopsida</taxon>
        <taxon>eudicotyledons</taxon>
        <taxon>Gunneridae</taxon>
        <taxon>Pentapetalae</taxon>
        <taxon>asterids</taxon>
        <taxon>campanulids</taxon>
        <taxon>Asterales</taxon>
        <taxon>Asteraceae</taxon>
        <taxon>Carduoideae</taxon>
        <taxon>Cardueae</taxon>
        <taxon>Carduinae</taxon>
        <taxon>Cynara</taxon>
    </lineage>
</organism>
<evidence type="ECO:0000259" key="7">
    <source>
        <dbReference type="PROSITE" id="PS51297"/>
    </source>
</evidence>
<evidence type="ECO:0000313" key="9">
    <source>
        <dbReference type="Proteomes" id="UP000243975"/>
    </source>
</evidence>
<dbReference type="SMART" id="SM00432">
    <property type="entry name" value="MADS"/>
    <property type="match status" value="1"/>
</dbReference>
<dbReference type="GO" id="GO:0003700">
    <property type="term" value="F:DNA-binding transcription factor activity"/>
    <property type="evidence" value="ECO:0007669"/>
    <property type="project" value="InterPro"/>
</dbReference>
<feature type="non-terminal residue" evidence="8">
    <location>
        <position position="1"/>
    </location>
</feature>
<gene>
    <name evidence="8" type="ORF">Ccrd_022244</name>
</gene>
<dbReference type="InterPro" id="IPR036879">
    <property type="entry name" value="TF_MADSbox_sf"/>
</dbReference>
<evidence type="ECO:0000256" key="4">
    <source>
        <dbReference type="ARBA" id="ARBA00023163"/>
    </source>
</evidence>
<dbReference type="InterPro" id="IPR002100">
    <property type="entry name" value="TF_MADSbox"/>
</dbReference>
<comment type="caution">
    <text evidence="8">The sequence shown here is derived from an EMBL/GenBank/DDBJ whole genome shotgun (WGS) entry which is preliminary data.</text>
</comment>
<dbReference type="SUPFAM" id="SSF55455">
    <property type="entry name" value="SRF-like"/>
    <property type="match status" value="1"/>
</dbReference>
<dbReference type="InterPro" id="IPR033896">
    <property type="entry name" value="MEF2-like_N"/>
</dbReference>
<feature type="domain" description="MADS-box" evidence="6">
    <location>
        <begin position="1"/>
        <end position="61"/>
    </location>
</feature>
<dbReference type="GO" id="GO:0045944">
    <property type="term" value="P:positive regulation of transcription by RNA polymerase II"/>
    <property type="evidence" value="ECO:0007669"/>
    <property type="project" value="InterPro"/>
</dbReference>
<dbReference type="Gene3D" id="3.40.1810.10">
    <property type="entry name" value="Transcription factor, MADS-box"/>
    <property type="match status" value="1"/>
</dbReference>
<dbReference type="CDD" id="cd00265">
    <property type="entry name" value="MADS_MEF2_like"/>
    <property type="match status" value="1"/>
</dbReference>
<dbReference type="STRING" id="59895.A0A124SEA8"/>